<dbReference type="GO" id="GO:0006493">
    <property type="term" value="P:protein O-linked glycosylation"/>
    <property type="evidence" value="ECO:0007669"/>
    <property type="project" value="TreeGrafter"/>
</dbReference>
<dbReference type="PANTHER" id="PTHR11675:SF131">
    <property type="entry name" value="POLYPEPTIDE N-ACETYLGALACTOSAMINYLTRANSFERASE 9-RELATED"/>
    <property type="match status" value="1"/>
</dbReference>
<evidence type="ECO:0000313" key="3">
    <source>
        <dbReference type="WBParaSite" id="ECPE_0000045301-mRNA-1"/>
    </source>
</evidence>
<dbReference type="Gene3D" id="3.90.550.10">
    <property type="entry name" value="Spore Coat Polysaccharide Biosynthesis Protein SpsA, Chain A"/>
    <property type="match status" value="1"/>
</dbReference>
<accession>A0A183A0G8</accession>
<dbReference type="PANTHER" id="PTHR11675">
    <property type="entry name" value="N-ACETYLGALACTOSAMINYLTRANSFERASE"/>
    <property type="match status" value="1"/>
</dbReference>
<feature type="domain" description="Glycosyltransferase 2-like" evidence="2">
    <location>
        <begin position="5"/>
        <end position="87"/>
    </location>
</feature>
<dbReference type="WBParaSite" id="ECPE_0000045301-mRNA-1">
    <property type="protein sequence ID" value="ECPE_0000045301-mRNA-1"/>
    <property type="gene ID" value="ECPE_0000045301"/>
</dbReference>
<dbReference type="InterPro" id="IPR001173">
    <property type="entry name" value="Glyco_trans_2-like"/>
</dbReference>
<dbReference type="GO" id="GO:0004653">
    <property type="term" value="F:polypeptide N-acetylgalactosaminyltransferase activity"/>
    <property type="evidence" value="ECO:0007669"/>
    <property type="project" value="TreeGrafter"/>
</dbReference>
<reference evidence="3" key="1">
    <citation type="submission" date="2016-06" db="UniProtKB">
        <authorList>
            <consortium name="WormBaseParasite"/>
        </authorList>
    </citation>
    <scope>IDENTIFICATION</scope>
</reference>
<dbReference type="InterPro" id="IPR029044">
    <property type="entry name" value="Nucleotide-diphossugar_trans"/>
</dbReference>
<evidence type="ECO:0000259" key="2">
    <source>
        <dbReference type="Pfam" id="PF00535"/>
    </source>
</evidence>
<dbReference type="SUPFAM" id="SSF53448">
    <property type="entry name" value="Nucleotide-diphospho-sugar transferases"/>
    <property type="match status" value="1"/>
</dbReference>
<keyword evidence="1" id="KW-1015">Disulfide bond</keyword>
<organism evidence="3">
    <name type="scientific">Echinostoma caproni</name>
    <dbReference type="NCBI Taxonomy" id="27848"/>
    <lineage>
        <taxon>Eukaryota</taxon>
        <taxon>Metazoa</taxon>
        <taxon>Spiralia</taxon>
        <taxon>Lophotrochozoa</taxon>
        <taxon>Platyhelminthes</taxon>
        <taxon>Trematoda</taxon>
        <taxon>Digenea</taxon>
        <taxon>Plagiorchiida</taxon>
        <taxon>Echinostomata</taxon>
        <taxon>Echinostomatoidea</taxon>
        <taxon>Echinostomatidae</taxon>
        <taxon>Echinostoma</taxon>
    </lineage>
</organism>
<name>A0A183A0G8_9TREM</name>
<dbReference type="AlphaFoldDB" id="A0A183A0G8"/>
<evidence type="ECO:0000256" key="1">
    <source>
        <dbReference type="ARBA" id="ARBA00023157"/>
    </source>
</evidence>
<dbReference type="GO" id="GO:0005794">
    <property type="term" value="C:Golgi apparatus"/>
    <property type="evidence" value="ECO:0007669"/>
    <property type="project" value="TreeGrafter"/>
</dbReference>
<proteinExistence type="predicted"/>
<sequence>LGTPLESYVSQLPVRVRIERMPSRSGLVHARLRGAQNATGKTLTFLDAHCETTTGWLEPLLVEIARDRRRVICPIIDVLDFETFQYSEGNS</sequence>
<protein>
    <submittedName>
        <fullName evidence="3">Glyco_trans_2-like domain-containing protein</fullName>
    </submittedName>
</protein>
<dbReference type="Pfam" id="PF00535">
    <property type="entry name" value="Glycos_transf_2"/>
    <property type="match status" value="1"/>
</dbReference>